<dbReference type="Proteomes" id="UP000198802">
    <property type="component" value="Unassembled WGS sequence"/>
</dbReference>
<accession>A0A0S4QTD0</accession>
<evidence type="ECO:0000256" key="4">
    <source>
        <dbReference type="SAM" id="MobiDB-lite"/>
    </source>
</evidence>
<evidence type="ECO:0000256" key="2">
    <source>
        <dbReference type="ARBA" id="ARBA00023125"/>
    </source>
</evidence>
<evidence type="ECO:0000313" key="6">
    <source>
        <dbReference type="EMBL" id="CUU58781.1"/>
    </source>
</evidence>
<dbReference type="InterPro" id="IPR001845">
    <property type="entry name" value="HTH_ArsR_DNA-bd_dom"/>
</dbReference>
<protein>
    <submittedName>
        <fullName evidence="6">ArsR family transcriptional regulator</fullName>
    </submittedName>
</protein>
<gene>
    <name evidence="6" type="ORF">Ga0074812_12224</name>
</gene>
<dbReference type="GO" id="GO:0003677">
    <property type="term" value="F:DNA binding"/>
    <property type="evidence" value="ECO:0007669"/>
    <property type="project" value="UniProtKB-KW"/>
</dbReference>
<dbReference type="Pfam" id="PF01022">
    <property type="entry name" value="HTH_5"/>
    <property type="match status" value="1"/>
</dbReference>
<keyword evidence="3" id="KW-0804">Transcription</keyword>
<sequence>MSWGMLGPMATTPPPAASPALAPRTEAPELTGAPTGALSACCGPLAREPLSVEDAERLATVLKAIAVPTRLRLLSMIYARDGGEACVCELTEPLGLTQPTVSHHLKVLVDAGLITREKRGVWAYYRPVPGTMATLAAMLTPTPAPAPVAFPTVP</sequence>
<dbReference type="InterPro" id="IPR036390">
    <property type="entry name" value="WH_DNA-bd_sf"/>
</dbReference>
<keyword evidence="7" id="KW-1185">Reference proteome</keyword>
<dbReference type="InterPro" id="IPR036388">
    <property type="entry name" value="WH-like_DNA-bd_sf"/>
</dbReference>
<dbReference type="CDD" id="cd00090">
    <property type="entry name" value="HTH_ARSR"/>
    <property type="match status" value="1"/>
</dbReference>
<evidence type="ECO:0000256" key="1">
    <source>
        <dbReference type="ARBA" id="ARBA00023015"/>
    </source>
</evidence>
<proteinExistence type="predicted"/>
<feature type="compositionally biased region" description="Low complexity" evidence="4">
    <location>
        <begin position="1"/>
        <end position="10"/>
    </location>
</feature>
<dbReference type="SUPFAM" id="SSF46785">
    <property type="entry name" value="Winged helix' DNA-binding domain"/>
    <property type="match status" value="1"/>
</dbReference>
<dbReference type="SMART" id="SM00418">
    <property type="entry name" value="HTH_ARSR"/>
    <property type="match status" value="1"/>
</dbReference>
<dbReference type="GO" id="GO:0003700">
    <property type="term" value="F:DNA-binding transcription factor activity"/>
    <property type="evidence" value="ECO:0007669"/>
    <property type="project" value="InterPro"/>
</dbReference>
<dbReference type="PRINTS" id="PR00778">
    <property type="entry name" value="HTHARSR"/>
</dbReference>
<dbReference type="InterPro" id="IPR051081">
    <property type="entry name" value="HTH_MetalResp_TranReg"/>
</dbReference>
<feature type="domain" description="HTH arsR-type" evidence="5">
    <location>
        <begin position="50"/>
        <end position="147"/>
    </location>
</feature>
<organism evidence="6 7">
    <name type="scientific">Parafrankia irregularis</name>
    <dbReference type="NCBI Taxonomy" id="795642"/>
    <lineage>
        <taxon>Bacteria</taxon>
        <taxon>Bacillati</taxon>
        <taxon>Actinomycetota</taxon>
        <taxon>Actinomycetes</taxon>
        <taxon>Frankiales</taxon>
        <taxon>Frankiaceae</taxon>
        <taxon>Parafrankia</taxon>
    </lineage>
</organism>
<dbReference type="EMBL" id="FAOZ01000022">
    <property type="protein sequence ID" value="CUU58781.1"/>
    <property type="molecule type" value="Genomic_DNA"/>
</dbReference>
<reference evidence="7" key="1">
    <citation type="submission" date="2015-11" db="EMBL/GenBank/DDBJ databases">
        <authorList>
            <person name="Varghese N."/>
        </authorList>
    </citation>
    <scope>NUCLEOTIDE SEQUENCE [LARGE SCALE GENOMIC DNA]</scope>
    <source>
        <strain evidence="7">DSM 45899</strain>
    </source>
</reference>
<evidence type="ECO:0000313" key="7">
    <source>
        <dbReference type="Proteomes" id="UP000198802"/>
    </source>
</evidence>
<keyword evidence="1" id="KW-0805">Transcription regulation</keyword>
<dbReference type="PANTHER" id="PTHR33154:SF18">
    <property type="entry name" value="ARSENICAL RESISTANCE OPERON REPRESSOR"/>
    <property type="match status" value="1"/>
</dbReference>
<dbReference type="NCBIfam" id="NF033788">
    <property type="entry name" value="HTH_metalloreg"/>
    <property type="match status" value="1"/>
</dbReference>
<evidence type="ECO:0000256" key="3">
    <source>
        <dbReference type="ARBA" id="ARBA00023163"/>
    </source>
</evidence>
<dbReference type="AlphaFoldDB" id="A0A0S4QTD0"/>
<dbReference type="InterPro" id="IPR011991">
    <property type="entry name" value="ArsR-like_HTH"/>
</dbReference>
<keyword evidence="2" id="KW-0238">DNA-binding</keyword>
<dbReference type="Gene3D" id="1.10.10.10">
    <property type="entry name" value="Winged helix-like DNA-binding domain superfamily/Winged helix DNA-binding domain"/>
    <property type="match status" value="1"/>
</dbReference>
<evidence type="ECO:0000259" key="5">
    <source>
        <dbReference type="PROSITE" id="PS50987"/>
    </source>
</evidence>
<dbReference type="PROSITE" id="PS50987">
    <property type="entry name" value="HTH_ARSR_2"/>
    <property type="match status" value="1"/>
</dbReference>
<name>A0A0S4QTD0_9ACTN</name>
<feature type="region of interest" description="Disordered" evidence="4">
    <location>
        <begin position="1"/>
        <end position="29"/>
    </location>
</feature>
<dbReference type="PANTHER" id="PTHR33154">
    <property type="entry name" value="TRANSCRIPTIONAL REGULATOR, ARSR FAMILY"/>
    <property type="match status" value="1"/>
</dbReference>